<keyword evidence="3" id="KW-1185">Reference proteome</keyword>
<dbReference type="InterPro" id="IPR043519">
    <property type="entry name" value="NT_sf"/>
</dbReference>
<protein>
    <submittedName>
        <fullName evidence="2">Nucleotidyltransferase domain-containing protein</fullName>
    </submittedName>
</protein>
<accession>A0A4U6DC25</accession>
<proteinExistence type="predicted"/>
<name>A0A4U6DC25_9BACT</name>
<reference evidence="2 3" key="1">
    <citation type="submission" date="2019-05" db="EMBL/GenBank/DDBJ databases">
        <title>Dyadobacter AR-3-8 sp. nov., isolated from arctic soil.</title>
        <authorList>
            <person name="Chaudhary D.K."/>
        </authorList>
    </citation>
    <scope>NUCLEOTIDE SEQUENCE [LARGE SCALE GENOMIC DNA]</scope>
    <source>
        <strain evidence="2 3">AR-3-8</strain>
    </source>
</reference>
<sequence>MQRIQSVLASFPEIEEVILYGAKGNYKNSSDIDLTLKGKQLTLFILGKVDEQLDDLLLPYTFDLSIYHQINSPELLHHMNRVGKLFFSKKI</sequence>
<dbReference type="Gene3D" id="3.30.460.10">
    <property type="entry name" value="Beta Polymerase, domain 2"/>
    <property type="match status" value="1"/>
</dbReference>
<dbReference type="RefSeq" id="WP_137338653.1">
    <property type="nucleotide sequence ID" value="NZ_SZVO01000001.1"/>
</dbReference>
<dbReference type="CDD" id="cd05403">
    <property type="entry name" value="NT_KNTase_like"/>
    <property type="match status" value="1"/>
</dbReference>
<dbReference type="Pfam" id="PF18765">
    <property type="entry name" value="Polbeta"/>
    <property type="match status" value="1"/>
</dbReference>
<keyword evidence="2" id="KW-0808">Transferase</keyword>
<evidence type="ECO:0000313" key="3">
    <source>
        <dbReference type="Proteomes" id="UP000304900"/>
    </source>
</evidence>
<gene>
    <name evidence="2" type="ORF">FDK13_01875</name>
</gene>
<dbReference type="OrthoDB" id="9803106at2"/>
<organism evidence="2 3">
    <name type="scientific">Dyadobacter frigoris</name>
    <dbReference type="NCBI Taxonomy" id="2576211"/>
    <lineage>
        <taxon>Bacteria</taxon>
        <taxon>Pseudomonadati</taxon>
        <taxon>Bacteroidota</taxon>
        <taxon>Cytophagia</taxon>
        <taxon>Cytophagales</taxon>
        <taxon>Spirosomataceae</taxon>
        <taxon>Dyadobacter</taxon>
    </lineage>
</organism>
<comment type="caution">
    <text evidence="2">The sequence shown here is derived from an EMBL/GenBank/DDBJ whole genome shotgun (WGS) entry which is preliminary data.</text>
</comment>
<dbReference type="AlphaFoldDB" id="A0A4U6DC25"/>
<dbReference type="Proteomes" id="UP000304900">
    <property type="component" value="Unassembled WGS sequence"/>
</dbReference>
<evidence type="ECO:0000313" key="2">
    <source>
        <dbReference type="EMBL" id="TKT94365.1"/>
    </source>
</evidence>
<evidence type="ECO:0000259" key="1">
    <source>
        <dbReference type="Pfam" id="PF18765"/>
    </source>
</evidence>
<feature type="domain" description="Polymerase beta nucleotidyltransferase" evidence="1">
    <location>
        <begin position="2"/>
        <end position="90"/>
    </location>
</feature>
<dbReference type="EMBL" id="SZVO01000001">
    <property type="protein sequence ID" value="TKT94365.1"/>
    <property type="molecule type" value="Genomic_DNA"/>
</dbReference>
<dbReference type="GO" id="GO:0016740">
    <property type="term" value="F:transferase activity"/>
    <property type="evidence" value="ECO:0007669"/>
    <property type="project" value="UniProtKB-KW"/>
</dbReference>
<dbReference type="InterPro" id="IPR041633">
    <property type="entry name" value="Polbeta"/>
</dbReference>
<dbReference type="SUPFAM" id="SSF81301">
    <property type="entry name" value="Nucleotidyltransferase"/>
    <property type="match status" value="1"/>
</dbReference>